<evidence type="ECO:0000256" key="2">
    <source>
        <dbReference type="ARBA" id="ARBA00022840"/>
    </source>
</evidence>
<dbReference type="InterPro" id="IPR016032">
    <property type="entry name" value="Sig_transdc_resp-reg_C-effctor"/>
</dbReference>
<dbReference type="SUPFAM" id="SSF52540">
    <property type="entry name" value="P-loop containing nucleoside triphosphate hydrolases"/>
    <property type="match status" value="1"/>
</dbReference>
<proteinExistence type="predicted"/>
<keyword evidence="4" id="KW-0238">DNA-binding</keyword>
<dbReference type="GO" id="GO:0003677">
    <property type="term" value="F:DNA binding"/>
    <property type="evidence" value="ECO:0007669"/>
    <property type="project" value="UniProtKB-KW"/>
</dbReference>
<keyword evidence="5" id="KW-1185">Reference proteome</keyword>
<dbReference type="RefSeq" id="WP_185004664.1">
    <property type="nucleotide sequence ID" value="NZ_JACHMH010000001.1"/>
</dbReference>
<dbReference type="Gene3D" id="3.40.50.300">
    <property type="entry name" value="P-loop containing nucleotide triphosphate hydrolases"/>
    <property type="match status" value="1"/>
</dbReference>
<comment type="caution">
    <text evidence="4">The sequence shown here is derived from an EMBL/GenBank/DDBJ whole genome shotgun (WGS) entry which is preliminary data.</text>
</comment>
<dbReference type="PRINTS" id="PR00038">
    <property type="entry name" value="HTHLUXR"/>
</dbReference>
<dbReference type="InterPro" id="IPR041664">
    <property type="entry name" value="AAA_16"/>
</dbReference>
<dbReference type="SMART" id="SM00421">
    <property type="entry name" value="HTH_LUXR"/>
    <property type="match status" value="1"/>
</dbReference>
<evidence type="ECO:0000313" key="4">
    <source>
        <dbReference type="EMBL" id="MBB4678846.1"/>
    </source>
</evidence>
<organism evidence="4 5">
    <name type="scientific">Crossiella cryophila</name>
    <dbReference type="NCBI Taxonomy" id="43355"/>
    <lineage>
        <taxon>Bacteria</taxon>
        <taxon>Bacillati</taxon>
        <taxon>Actinomycetota</taxon>
        <taxon>Actinomycetes</taxon>
        <taxon>Pseudonocardiales</taxon>
        <taxon>Pseudonocardiaceae</taxon>
        <taxon>Crossiella</taxon>
    </lineage>
</organism>
<gene>
    <name evidence="4" type="ORF">HNR67_004964</name>
</gene>
<dbReference type="InterPro" id="IPR000792">
    <property type="entry name" value="Tscrpt_reg_LuxR_C"/>
</dbReference>
<dbReference type="Pfam" id="PF00196">
    <property type="entry name" value="GerE"/>
    <property type="match status" value="1"/>
</dbReference>
<dbReference type="Gene3D" id="1.10.10.10">
    <property type="entry name" value="Winged helix-like DNA-binding domain superfamily/Winged helix DNA-binding domain"/>
    <property type="match status" value="1"/>
</dbReference>
<dbReference type="Proteomes" id="UP000533598">
    <property type="component" value="Unassembled WGS sequence"/>
</dbReference>
<dbReference type="Pfam" id="PF13191">
    <property type="entry name" value="AAA_16"/>
    <property type="match status" value="1"/>
</dbReference>
<dbReference type="PROSITE" id="PS50043">
    <property type="entry name" value="HTH_LUXR_2"/>
    <property type="match status" value="1"/>
</dbReference>
<dbReference type="Gene3D" id="1.25.40.10">
    <property type="entry name" value="Tetratricopeptide repeat domain"/>
    <property type="match status" value="1"/>
</dbReference>
<dbReference type="InterPro" id="IPR027417">
    <property type="entry name" value="P-loop_NTPase"/>
</dbReference>
<dbReference type="AlphaFoldDB" id="A0A7W7FU34"/>
<sequence>MGARTTPELLDREDELARLTEEAALSAAGSARVVLVEGPAGIGKTSLVQHFTNGAVADTATVLRAWCGEWERAPAFGMVRQLFRPLLAGVARDDLLSGPAGPAALVLTEDAAAEPPADAPFAVLHGLYWLCANAARRGPLVLVVDDAHLADAPSLRWLRYAGRRLRGYPVLFLLTRRTSDRDAPPDPLAWLATDPRCGLIRPGLLSEAGLGRLLTNALAEPPTPELVRACHQATGGNPLLARSLAMDPAGPRELSRFTSLRFADTVRGWLAGFTEAGRAFAGALAVLGECADPGLLARLTGLDLADCRRAGDHLWQLGLLRPGLPLRWSHPLLREVVYEQLGPRQRDDWHRRAATLLHDDGAPLEQVCAHLRQAAPAADPWTVSLLCGAATQAIGRGAPDVAADYLARALAEPPPAAERVEVVVRHGLAAAFVSPADSIEHLLGVLPEIADPPTRLRVAVALSETLTGQGREPEAIEVLGRAADELAGSEPDVARILRGRWLMMSVDHSAAHRAEVLATDGAALPCATPGERVGLVALAHGKALYNAPARETAALAARALRATPVAELANPLHTSSVAALTWADELDLAAHYSDQAIAGARRTHSIPGLGLHLALRAQVSLFAGKLAEAELFAGQADELVPEELAGFMRFIQLGVHGSVLLDQGRAAEAEELLHSLAVPVTRTVIGAEFHQAVLARIRIERGEVRAGLTELLAVGEVMRTAGHDNPVAVPWRAWAVRALLTLNEQAEAVRLAEESLELARQWGTARAIGTALGLLGLATGDLALLAEATGQLAGAPVELTRALLDTGALLAERGDLPAARTALRRALETADRCGAGGLAAAARDRLAAAGGRFPTRPAAGLPALSQSERRVVELAAGGYTNRRIAAELHLTLRTVETHLSTSYRKLGIRSRAELPGQAG</sequence>
<dbReference type="EMBL" id="JACHMH010000001">
    <property type="protein sequence ID" value="MBB4678846.1"/>
    <property type="molecule type" value="Genomic_DNA"/>
</dbReference>
<keyword evidence="1" id="KW-0547">Nucleotide-binding</keyword>
<dbReference type="PANTHER" id="PTHR16305:SF35">
    <property type="entry name" value="TRANSCRIPTIONAL ACTIVATOR DOMAIN"/>
    <property type="match status" value="1"/>
</dbReference>
<reference evidence="4 5" key="1">
    <citation type="submission" date="2020-08" db="EMBL/GenBank/DDBJ databases">
        <title>Sequencing the genomes of 1000 actinobacteria strains.</title>
        <authorList>
            <person name="Klenk H.-P."/>
        </authorList>
    </citation>
    <scope>NUCLEOTIDE SEQUENCE [LARGE SCALE GENOMIC DNA]</scope>
    <source>
        <strain evidence="4 5">DSM 44230</strain>
    </source>
</reference>
<dbReference type="InterPro" id="IPR036388">
    <property type="entry name" value="WH-like_DNA-bd_sf"/>
</dbReference>
<dbReference type="PANTHER" id="PTHR16305">
    <property type="entry name" value="TESTICULAR SOLUBLE ADENYLYL CYCLASE"/>
    <property type="match status" value="1"/>
</dbReference>
<keyword evidence="2" id="KW-0067">ATP-binding</keyword>
<protein>
    <submittedName>
        <fullName evidence="4">DNA-binding CsgD family transcriptional regulator</fullName>
    </submittedName>
</protein>
<dbReference type="SUPFAM" id="SSF46894">
    <property type="entry name" value="C-terminal effector domain of the bipartite response regulators"/>
    <property type="match status" value="1"/>
</dbReference>
<dbReference type="GO" id="GO:0006355">
    <property type="term" value="P:regulation of DNA-templated transcription"/>
    <property type="evidence" value="ECO:0007669"/>
    <property type="project" value="InterPro"/>
</dbReference>
<dbReference type="InterPro" id="IPR011990">
    <property type="entry name" value="TPR-like_helical_dom_sf"/>
</dbReference>
<name>A0A7W7FU34_9PSEU</name>
<evidence type="ECO:0000256" key="1">
    <source>
        <dbReference type="ARBA" id="ARBA00022741"/>
    </source>
</evidence>
<evidence type="ECO:0000259" key="3">
    <source>
        <dbReference type="PROSITE" id="PS50043"/>
    </source>
</evidence>
<feature type="domain" description="HTH luxR-type" evidence="3">
    <location>
        <begin position="857"/>
        <end position="919"/>
    </location>
</feature>
<accession>A0A7W7FU34</accession>
<dbReference type="CDD" id="cd06170">
    <property type="entry name" value="LuxR_C_like"/>
    <property type="match status" value="1"/>
</dbReference>
<dbReference type="GO" id="GO:0004016">
    <property type="term" value="F:adenylate cyclase activity"/>
    <property type="evidence" value="ECO:0007669"/>
    <property type="project" value="TreeGrafter"/>
</dbReference>
<evidence type="ECO:0000313" key="5">
    <source>
        <dbReference type="Proteomes" id="UP000533598"/>
    </source>
</evidence>
<dbReference type="GO" id="GO:0005737">
    <property type="term" value="C:cytoplasm"/>
    <property type="evidence" value="ECO:0007669"/>
    <property type="project" value="TreeGrafter"/>
</dbReference>
<dbReference type="GO" id="GO:0005524">
    <property type="term" value="F:ATP binding"/>
    <property type="evidence" value="ECO:0007669"/>
    <property type="project" value="UniProtKB-KW"/>
</dbReference>